<dbReference type="Pfam" id="PF02836">
    <property type="entry name" value="Glyco_hydro_2_C"/>
    <property type="match status" value="1"/>
</dbReference>
<gene>
    <name evidence="11" type="ORF">FUA26_02060</name>
</gene>
<dbReference type="Gene3D" id="3.20.20.80">
    <property type="entry name" value="Glycosidases"/>
    <property type="match status" value="1"/>
</dbReference>
<dbReference type="EMBL" id="VOSC01000007">
    <property type="protein sequence ID" value="TXE13885.1"/>
    <property type="molecule type" value="Genomic_DNA"/>
</dbReference>
<dbReference type="GO" id="GO:0009341">
    <property type="term" value="C:beta-galactosidase complex"/>
    <property type="evidence" value="ECO:0007669"/>
    <property type="project" value="InterPro"/>
</dbReference>
<dbReference type="InterPro" id="IPR006102">
    <property type="entry name" value="Ig-like_GH2"/>
</dbReference>
<dbReference type="PANTHER" id="PTHR46323">
    <property type="entry name" value="BETA-GALACTOSIDASE"/>
    <property type="match status" value="1"/>
</dbReference>
<evidence type="ECO:0000256" key="5">
    <source>
        <dbReference type="ARBA" id="ARBA00012756"/>
    </source>
</evidence>
<dbReference type="FunFam" id="2.60.40.10:FF:000680">
    <property type="entry name" value="Beta-galactosidase"/>
    <property type="match status" value="1"/>
</dbReference>
<dbReference type="GO" id="GO:0005990">
    <property type="term" value="P:lactose catabolic process"/>
    <property type="evidence" value="ECO:0007669"/>
    <property type="project" value="TreeGrafter"/>
</dbReference>
<dbReference type="AlphaFoldDB" id="A0A5C7B5R0"/>
<dbReference type="Pfam" id="PF00703">
    <property type="entry name" value="Glyco_hydro_2"/>
    <property type="match status" value="1"/>
</dbReference>
<dbReference type="SUPFAM" id="SSF51445">
    <property type="entry name" value="(Trans)glycosidases"/>
    <property type="match status" value="1"/>
</dbReference>
<dbReference type="Gene3D" id="2.60.40.10">
    <property type="entry name" value="Immunoglobulins"/>
    <property type="match status" value="2"/>
</dbReference>
<evidence type="ECO:0000256" key="6">
    <source>
        <dbReference type="ARBA" id="ARBA00022801"/>
    </source>
</evidence>
<dbReference type="EC" id="3.2.1.23" evidence="5"/>
<dbReference type="PRINTS" id="PR00132">
    <property type="entry name" value="GLHYDRLASE2"/>
</dbReference>
<comment type="cofactor">
    <cofactor evidence="2">
        <name>Ca(2+)</name>
        <dbReference type="ChEBI" id="CHEBI:29108"/>
    </cofactor>
</comment>
<evidence type="ECO:0000256" key="7">
    <source>
        <dbReference type="ARBA" id="ARBA00022837"/>
    </source>
</evidence>
<keyword evidence="8" id="KW-0326">Glycosidase</keyword>
<dbReference type="Gene3D" id="2.60.120.260">
    <property type="entry name" value="Galactose-binding domain-like"/>
    <property type="match status" value="1"/>
</dbReference>
<dbReference type="Proteomes" id="UP000321790">
    <property type="component" value="Unassembled WGS sequence"/>
</dbReference>
<evidence type="ECO:0000313" key="11">
    <source>
        <dbReference type="EMBL" id="TXE13885.1"/>
    </source>
</evidence>
<evidence type="ECO:0000256" key="4">
    <source>
        <dbReference type="ARBA" id="ARBA00011245"/>
    </source>
</evidence>
<proteinExistence type="inferred from homology"/>
<sequence>MYTKHTINMKFKYHQIKSKLLFTVFSFLLGVLCQLNAQEFWKDKQVYTMGTEPHAVTHYVFENVASAIKGDYKASPYFKDLSGNWKFNWAKTPAEKPKDFYLPSFNDANWHTIPVPSCWERQGYGVPSHRGLGMLVKAEEIKIPNVPENDNHVGSYRTTFQVPENWKNRETLLHFNGVSSAFYLWINGKMVGYDEDAMTSAVFNITPFLKPGENTLAVQVYRWSTGSYMESGDTWTFSGIFRDVYLQSKPKVQIRDFFLTSNLDDDYKNAQFNAEIKILNNSETVAKNYKVNVAIYDENGSVIVESGNDSPKLGWRMGNLGAESILNYSTKIEEPKLWSAEFPNLYTVVLSLINDKGKTVEVTQAPFGFRKVEIKDLQVHVNGKPIKIKGVNRGESHPELGKTLTEASMIQDILLMKQHNINAVRSSHHPNDSRWYALCDKYGLYVMDEALESPDYFIRGNGLPGSDVSWMATALDRAVAMVERSKNHPSIIFWSLGNESGFGKNFALMSDYIRRFDPTRIISYDGRETDCWAVKDYFDLNSSMYPFIEDDEKQKHWKLLSFWEAPKYNKPYIMIEYAHAQGNSLGNFAEYWRVVNRNKSFVGGYIWDWVNQTYNEKMPDGSIRQSHRLDYHPVDSIPVDTDFSKVEYDTNECAKGLVFADRTPKPTLLEVKKAQQFITINKVENTSNSFKVTNNYYFTNLNAFTGSWVLLKAGKPLKKGTISTFNLKPDETEVFNVPLPSFDTVSEYVIQFSYRLKTATIWADAGHEVAKEEFILQKAKPILVKPSGKLNVSETTNSLLISGNKFSIKFNKQTGTLASILANKKEIIAQNSAVSGPVLNVYRSPIENDRPYTKNWKFANIKNLQNKIISIKTTQATPSITKVEIIKELSSNSGSFNHSCVYEISANGVIKLQNKVTPTGFENLETLPRIGLKLGLVSNLENVSWYGRGPQENYPDRMESASLGQYQSTVSNLFTPYLVPQENGARSDVRWVEFGFKNSKTSAIKIKSDTPFVFSALHFDAKDLDKASRNAFLKPRKETIVSLDAHMLGLGNASCGPVPLKQYLVPVKPYEFNFTIQLNN</sequence>
<evidence type="ECO:0000256" key="3">
    <source>
        <dbReference type="ARBA" id="ARBA00007401"/>
    </source>
</evidence>
<dbReference type="InterPro" id="IPR011013">
    <property type="entry name" value="Gal_mutarotase_sf_dom"/>
</dbReference>
<evidence type="ECO:0000256" key="8">
    <source>
        <dbReference type="ARBA" id="ARBA00023295"/>
    </source>
</evidence>
<evidence type="ECO:0000259" key="10">
    <source>
        <dbReference type="SMART" id="SM01038"/>
    </source>
</evidence>
<dbReference type="InterPro" id="IPR008979">
    <property type="entry name" value="Galactose-bd-like_sf"/>
</dbReference>
<dbReference type="PANTHER" id="PTHR46323:SF2">
    <property type="entry name" value="BETA-GALACTOSIDASE"/>
    <property type="match status" value="1"/>
</dbReference>
<comment type="catalytic activity">
    <reaction evidence="1">
        <text>Hydrolysis of terminal non-reducing beta-D-galactose residues in beta-D-galactosides.</text>
        <dbReference type="EC" id="3.2.1.23"/>
    </reaction>
</comment>
<dbReference type="Pfam" id="PF02837">
    <property type="entry name" value="Glyco_hydro_2_N"/>
    <property type="match status" value="1"/>
</dbReference>
<dbReference type="Gene3D" id="2.70.98.10">
    <property type="match status" value="1"/>
</dbReference>
<protein>
    <recommendedName>
        <fullName evidence="5">beta-galactosidase</fullName>
        <ecNumber evidence="5">3.2.1.23</ecNumber>
    </recommendedName>
    <alternativeName>
        <fullName evidence="9">Lactase</fullName>
    </alternativeName>
</protein>
<dbReference type="InterPro" id="IPR036156">
    <property type="entry name" value="Beta-gal/glucu_dom_sf"/>
</dbReference>
<comment type="subunit">
    <text evidence="4">Monomer.</text>
</comment>
<dbReference type="InterPro" id="IPR014718">
    <property type="entry name" value="GH-type_carb-bd"/>
</dbReference>
<dbReference type="InterPro" id="IPR004199">
    <property type="entry name" value="B-gal_small/dom_5"/>
</dbReference>
<comment type="similarity">
    <text evidence="3">Belongs to the glycosyl hydrolase 2 family.</text>
</comment>
<dbReference type="SUPFAM" id="SSF49303">
    <property type="entry name" value="beta-Galactosidase/glucuronidase domain"/>
    <property type="match status" value="2"/>
</dbReference>
<dbReference type="InterPro" id="IPR006101">
    <property type="entry name" value="Glyco_hydro_2"/>
</dbReference>
<name>A0A5C7B5R0_9FLAO</name>
<reference evidence="12" key="1">
    <citation type="submission" date="2019-08" db="EMBL/GenBank/DDBJ databases">
        <title>Seonamhaeicola sediminis sp. nov., isolated from marine sediment.</title>
        <authorList>
            <person name="Cao W.R."/>
        </authorList>
    </citation>
    <scope>NUCLEOTIDE SEQUENCE [LARGE SCALE GENOMIC DNA]</scope>
    <source>
        <strain evidence="12">Gy8</strain>
    </source>
</reference>
<keyword evidence="7" id="KW-0106">Calcium</keyword>
<dbReference type="InterPro" id="IPR017853">
    <property type="entry name" value="GH"/>
</dbReference>
<dbReference type="OrthoDB" id="9801077at2"/>
<evidence type="ECO:0000256" key="2">
    <source>
        <dbReference type="ARBA" id="ARBA00001913"/>
    </source>
</evidence>
<dbReference type="InterPro" id="IPR032312">
    <property type="entry name" value="LacZ_4"/>
</dbReference>
<dbReference type="SMART" id="SM01038">
    <property type="entry name" value="Bgal_small_N"/>
    <property type="match status" value="1"/>
</dbReference>
<keyword evidence="6" id="KW-0378">Hydrolase</keyword>
<dbReference type="SUPFAM" id="SSF74650">
    <property type="entry name" value="Galactose mutarotase-like"/>
    <property type="match status" value="1"/>
</dbReference>
<dbReference type="InterPro" id="IPR006104">
    <property type="entry name" value="Glyco_hydro_2_N"/>
</dbReference>
<keyword evidence="12" id="KW-1185">Reference proteome</keyword>
<comment type="caution">
    <text evidence="11">The sequence shown here is derived from an EMBL/GenBank/DDBJ whole genome shotgun (WGS) entry which is preliminary data.</text>
</comment>
<dbReference type="InterPro" id="IPR006103">
    <property type="entry name" value="Glyco_hydro_2_cat"/>
</dbReference>
<dbReference type="Pfam" id="PF02929">
    <property type="entry name" value="Bgal_small_N"/>
    <property type="match status" value="1"/>
</dbReference>
<dbReference type="SUPFAM" id="SSF49785">
    <property type="entry name" value="Galactose-binding domain-like"/>
    <property type="match status" value="1"/>
</dbReference>
<dbReference type="Pfam" id="PF16353">
    <property type="entry name" value="LacZ_4"/>
    <property type="match status" value="1"/>
</dbReference>
<dbReference type="InterPro" id="IPR050347">
    <property type="entry name" value="Bact_Beta-galactosidase"/>
</dbReference>
<organism evidence="11 12">
    <name type="scientific">Seonamhaeicola algicola</name>
    <dbReference type="NCBI Taxonomy" id="1719036"/>
    <lineage>
        <taxon>Bacteria</taxon>
        <taxon>Pseudomonadati</taxon>
        <taxon>Bacteroidota</taxon>
        <taxon>Flavobacteriia</taxon>
        <taxon>Flavobacteriales</taxon>
        <taxon>Flavobacteriaceae</taxon>
    </lineage>
</organism>
<feature type="domain" description="Beta galactosidase small chain/" evidence="10">
    <location>
        <begin position="800"/>
        <end position="1077"/>
    </location>
</feature>
<evidence type="ECO:0000256" key="9">
    <source>
        <dbReference type="ARBA" id="ARBA00032230"/>
    </source>
</evidence>
<evidence type="ECO:0000256" key="1">
    <source>
        <dbReference type="ARBA" id="ARBA00001412"/>
    </source>
</evidence>
<accession>A0A5C7B5R0</accession>
<dbReference type="GO" id="GO:0030246">
    <property type="term" value="F:carbohydrate binding"/>
    <property type="evidence" value="ECO:0007669"/>
    <property type="project" value="InterPro"/>
</dbReference>
<evidence type="ECO:0000313" key="12">
    <source>
        <dbReference type="Proteomes" id="UP000321790"/>
    </source>
</evidence>
<dbReference type="InterPro" id="IPR013783">
    <property type="entry name" value="Ig-like_fold"/>
</dbReference>
<dbReference type="GO" id="GO:0004565">
    <property type="term" value="F:beta-galactosidase activity"/>
    <property type="evidence" value="ECO:0007669"/>
    <property type="project" value="UniProtKB-EC"/>
</dbReference>